<gene>
    <name evidence="3" type="ORF">CD934_31560</name>
</gene>
<dbReference type="AlphaFoldDB" id="A0A514K1V9"/>
<evidence type="ECO:0000256" key="1">
    <source>
        <dbReference type="SAM" id="MobiDB-lite"/>
    </source>
</evidence>
<protein>
    <submittedName>
        <fullName evidence="3">TIGR02452 family protein</fullName>
    </submittedName>
</protein>
<dbReference type="PANTHER" id="PTHR35596:SF1">
    <property type="entry name" value="MICROBIAL-TYPE PARG CATALYTIC DOMAIN-CONTAINING PROTEIN"/>
    <property type="match status" value="1"/>
</dbReference>
<dbReference type="Pfam" id="PF10021">
    <property type="entry name" value="PARG_cat_microb"/>
    <property type="match status" value="1"/>
</dbReference>
<evidence type="ECO:0000313" key="4">
    <source>
        <dbReference type="Proteomes" id="UP000316215"/>
    </source>
</evidence>
<dbReference type="Gene3D" id="3.40.220.10">
    <property type="entry name" value="Leucine Aminopeptidase, subunit E, domain 1"/>
    <property type="match status" value="1"/>
</dbReference>
<dbReference type="EMBL" id="CP022310">
    <property type="protein sequence ID" value="QDI72728.1"/>
    <property type="molecule type" value="Genomic_DNA"/>
</dbReference>
<feature type="region of interest" description="Disordered" evidence="1">
    <location>
        <begin position="1"/>
        <end position="36"/>
    </location>
</feature>
<name>A0A514K1V9_9ACTN</name>
<feature type="domain" description="Microbial-type PARG catalytic" evidence="2">
    <location>
        <begin position="102"/>
        <end position="247"/>
    </location>
</feature>
<feature type="region of interest" description="Disordered" evidence="1">
    <location>
        <begin position="58"/>
        <end position="91"/>
    </location>
</feature>
<feature type="compositionally biased region" description="Basic and acidic residues" evidence="1">
    <location>
        <begin position="72"/>
        <end position="83"/>
    </location>
</feature>
<dbReference type="InterPro" id="IPR043472">
    <property type="entry name" value="Macro_dom-like"/>
</dbReference>
<dbReference type="Proteomes" id="UP000316215">
    <property type="component" value="Chromosome"/>
</dbReference>
<keyword evidence="4" id="KW-1185">Reference proteome</keyword>
<organism evidence="3 4">
    <name type="scientific">Streptomyces calvus</name>
    <dbReference type="NCBI Taxonomy" id="67282"/>
    <lineage>
        <taxon>Bacteria</taxon>
        <taxon>Bacillati</taxon>
        <taxon>Actinomycetota</taxon>
        <taxon>Actinomycetes</taxon>
        <taxon>Kitasatosporales</taxon>
        <taxon>Streptomycetaceae</taxon>
        <taxon>Streptomyces</taxon>
    </lineage>
</organism>
<proteinExistence type="predicted"/>
<sequence>MSPGRGPRRPRPWHQPVHPKPSRRRTQGCLSGRSGSVILPVRTVPEGFSARPPGLVGGGNSVAPHHQHRSRCLHEHDEKDRAAPGHGGYGGGAVSARLRGIAQETERIVAAGTYRAPGGHEVSLAAAVDAARQGTRTHGPQPVDVPAFQPVPTRIEVTGESSLEAARRLADAPADDTPAVLNFASARNPGGGYLNGAQAQEEALCRASALYACLLRARDFYDHHRAHRDPFYTDRVIHSPAVPVFRDDRGELLDRPFTAGFLTSPAPNAGVIVSRTPERARELPRALELRAGRVLETALAHGYRRLVLGAWGCGVFRNDPAQVAAAFRAHLEPGGRFDGAFAHVVFGILDRTRDGAVRGAFERAFADLPPDAAALSSSRTAPAVAGARG</sequence>
<evidence type="ECO:0000259" key="2">
    <source>
        <dbReference type="Pfam" id="PF10021"/>
    </source>
</evidence>
<dbReference type="InterPro" id="IPR019261">
    <property type="entry name" value="PARG_cat_microbial"/>
</dbReference>
<feature type="compositionally biased region" description="Basic residues" evidence="1">
    <location>
        <begin position="1"/>
        <end position="12"/>
    </location>
</feature>
<accession>A0A514K1V9</accession>
<evidence type="ECO:0000313" key="3">
    <source>
        <dbReference type="EMBL" id="QDI72728.1"/>
    </source>
</evidence>
<dbReference type="KEGG" id="sast:CD934_31560"/>
<dbReference type="InterPro" id="IPR012664">
    <property type="entry name" value="CHP02452"/>
</dbReference>
<dbReference type="NCBIfam" id="TIGR02452">
    <property type="entry name" value="TIGR02452 family protein"/>
    <property type="match status" value="1"/>
</dbReference>
<reference evidence="3 4" key="1">
    <citation type="submission" date="2017-07" db="EMBL/GenBank/DDBJ databases">
        <title>The Complete Genome of Streptomyces asterosporus-ZSY.</title>
        <authorList>
            <person name="Zhang S."/>
        </authorList>
    </citation>
    <scope>NUCLEOTIDE SEQUENCE [LARGE SCALE GENOMIC DNA]</scope>
    <source>
        <strain evidence="3 4">DSM 41452</strain>
    </source>
</reference>
<dbReference type="PANTHER" id="PTHR35596">
    <property type="entry name" value="DUF2263 DOMAIN-CONTAINING PROTEIN"/>
    <property type="match status" value="1"/>
</dbReference>